<accession>A0A9X2T153</accession>
<dbReference type="AlphaFoldDB" id="A0A9X2T153"/>
<sequence length="159" mass="18135">MEDSISFTISPEDLQAVKDMIASINELLEPYLITLSSEERDKLLEMSEECEPFVSKVMDYAVTNPEFLPPFVKIENVKKDWHDSTSFLSIFRSIQKLESNLSDTVRVISSDAFETALIYFNWVKLATEMNVPNSKTICDDLNKSLEGTENSNPKPDEEL</sequence>
<comment type="caution">
    <text evidence="1">The sequence shown here is derived from an EMBL/GenBank/DDBJ whole genome shotgun (WGS) entry which is preliminary data.</text>
</comment>
<proteinExistence type="predicted"/>
<dbReference type="EMBL" id="JANSUY010000007">
    <property type="protein sequence ID" value="MCR9015531.1"/>
    <property type="molecule type" value="Genomic_DNA"/>
</dbReference>
<gene>
    <name evidence="1" type="ORF">NU887_10830</name>
</gene>
<keyword evidence="2" id="KW-1185">Reference proteome</keyword>
<dbReference type="Proteomes" id="UP001142175">
    <property type="component" value="Unassembled WGS sequence"/>
</dbReference>
<evidence type="ECO:0000313" key="2">
    <source>
        <dbReference type="Proteomes" id="UP001142175"/>
    </source>
</evidence>
<reference evidence="1" key="1">
    <citation type="submission" date="2022-08" db="EMBL/GenBank/DDBJ databases">
        <authorList>
            <person name="Zhang D."/>
        </authorList>
    </citation>
    <scope>NUCLEOTIDE SEQUENCE</scope>
    <source>
        <strain evidence="1">XJ19-11</strain>
    </source>
</reference>
<organism evidence="1 2">
    <name type="scientific">Aquiflexum gelatinilyticum</name>
    <dbReference type="NCBI Taxonomy" id="2961943"/>
    <lineage>
        <taxon>Bacteria</taxon>
        <taxon>Pseudomonadati</taxon>
        <taxon>Bacteroidota</taxon>
        <taxon>Cytophagia</taxon>
        <taxon>Cytophagales</taxon>
        <taxon>Cyclobacteriaceae</taxon>
        <taxon>Aquiflexum</taxon>
    </lineage>
</organism>
<protein>
    <submittedName>
        <fullName evidence="1">Uncharacterized protein</fullName>
    </submittedName>
</protein>
<name>A0A9X2T153_9BACT</name>
<evidence type="ECO:0000313" key="1">
    <source>
        <dbReference type="EMBL" id="MCR9015531.1"/>
    </source>
</evidence>
<dbReference type="RefSeq" id="WP_258423385.1">
    <property type="nucleotide sequence ID" value="NZ_JANSUY010000007.1"/>
</dbReference>